<dbReference type="InterPro" id="IPR018913">
    <property type="entry name" value="BppU_N"/>
</dbReference>
<gene>
    <name evidence="3" type="ORF">10AX1_41</name>
    <name evidence="4" type="ORF">10F7_20</name>
</gene>
<feature type="compositionally biased region" description="Basic and acidic residues" evidence="1">
    <location>
        <begin position="231"/>
        <end position="241"/>
    </location>
</feature>
<evidence type="ECO:0000313" key="3">
    <source>
        <dbReference type="EMBL" id="ASN69749.1"/>
    </source>
</evidence>
<dbReference type="CDD" id="cd19958">
    <property type="entry name" value="pyocin_knob"/>
    <property type="match status" value="1"/>
</dbReference>
<feature type="compositionally biased region" description="Low complexity" evidence="1">
    <location>
        <begin position="243"/>
        <end position="252"/>
    </location>
</feature>
<evidence type="ECO:0000313" key="4">
    <source>
        <dbReference type="EMBL" id="ASN70587.1"/>
    </source>
</evidence>
<sequence>MLQKLTDVDTNINVSTAENGFIGANFYTEDDGSAYIRITIRDNNEVLDFNKTDMIPRLDLFSSDGSIFTNEPLEVILPEYGVIQYKVSDNVIKHAGKVDAKLFLANEKDSVHVANFYFTITDSGMTGPIGKEIHVDSLQNLVKNVMKENAIGLLDENFKSKLEKDLQTYVTENPDLFKGEKGEQGPAGQDGKDGKNGINGIDGINGDPGPQGPPGKDGRDGEIGPVGPKGPKGDTGDKGEQGKQGPPGKTPTLPDFTNWQKYKFSSDNGESVSVDLNNDANNLDKLTPGFYYFSNTPGLPSNQNVAGTALVIKRDKNSVKQIFFFPYTTNAIYINSYYTEWSGWQIVGSIQQSDTGWIPLAIKNDYEIITDLNYEQSYRVIDYGNFKKVSVRLGVIDNSPSTQSVVASIPKELNPYDVFGYGVSTNQANPVRVTIVEGDIMLQSDTFSDSINTYYQGEWII</sequence>
<evidence type="ECO:0000259" key="2">
    <source>
        <dbReference type="Pfam" id="PF10651"/>
    </source>
</evidence>
<dbReference type="PANTHER" id="PTHR24637">
    <property type="entry name" value="COLLAGEN"/>
    <property type="match status" value="1"/>
</dbReference>
<reference evidence="4" key="1">
    <citation type="submission" date="2017-06" db="EMBL/GenBank/DDBJ databases">
        <title>Novel phages from South African skin metaviromes.</title>
        <authorList>
            <person name="van Zyl L.J."/>
            <person name="Abrahams Y."/>
            <person name="Stander E.A."/>
            <person name="Kirby B.M."/>
            <person name="Clavaud C."/>
            <person name="Farcet C."/>
            <person name="Breton L."/>
            <person name="Trindade M.I."/>
        </authorList>
    </citation>
    <scope>NUCLEOTIDE SEQUENCE</scope>
</reference>
<dbReference type="EMBL" id="MF417895">
    <property type="protein sequence ID" value="ASN69749.1"/>
    <property type="molecule type" value="Genomic_DNA"/>
</dbReference>
<organism evidence="4">
    <name type="scientific">uncultured Caudovirales phage</name>
    <dbReference type="NCBI Taxonomy" id="2100421"/>
    <lineage>
        <taxon>Viruses</taxon>
        <taxon>Duplodnaviria</taxon>
        <taxon>Heunggongvirae</taxon>
        <taxon>Uroviricota</taxon>
        <taxon>Caudoviricetes</taxon>
        <taxon>Peduoviridae</taxon>
        <taxon>Maltschvirus</taxon>
        <taxon>Maltschvirus maltsch</taxon>
    </lineage>
</organism>
<feature type="region of interest" description="Disordered" evidence="1">
    <location>
        <begin position="173"/>
        <end position="257"/>
    </location>
</feature>
<accession>A0A2H4JB86</accession>
<dbReference type="EMBL" id="MF417909">
    <property type="protein sequence ID" value="ASN70587.1"/>
    <property type="molecule type" value="Genomic_DNA"/>
</dbReference>
<feature type="domain" description="BppU N-terminal" evidence="2">
    <location>
        <begin position="11"/>
        <end position="146"/>
    </location>
</feature>
<evidence type="ECO:0000256" key="1">
    <source>
        <dbReference type="SAM" id="MobiDB-lite"/>
    </source>
</evidence>
<dbReference type="Pfam" id="PF01391">
    <property type="entry name" value="Collagen"/>
    <property type="match status" value="1"/>
</dbReference>
<protein>
    <submittedName>
        <fullName evidence="4">Putative tail fiber protein</fullName>
    </submittedName>
</protein>
<dbReference type="Pfam" id="PF10651">
    <property type="entry name" value="BppU_N"/>
    <property type="match status" value="1"/>
</dbReference>
<name>A0A2H4JB86_9CAUD</name>
<dbReference type="InterPro" id="IPR008160">
    <property type="entry name" value="Collagen"/>
</dbReference>
<proteinExistence type="predicted"/>
<dbReference type="Gene3D" id="2.60.40.3350">
    <property type="match status" value="1"/>
</dbReference>
<feature type="compositionally biased region" description="Low complexity" evidence="1">
    <location>
        <begin position="196"/>
        <end position="208"/>
    </location>
</feature>